<dbReference type="InterPro" id="IPR051678">
    <property type="entry name" value="AGP_Transferase"/>
</dbReference>
<sequence>MTTPNPTRQLNWKTDTVELEKSLAFIDWEALEQYAGKARRELEGADCSCRLSLEYNVGGLHVVRRVVFNDGYQWLARLQFEPPTPEPCQRLRNEVGTMAAVRSRSNIPVPRVFAYDVSEASGVGAALMLMEFIPGDTAMDSFVGWDKFYAALADIQVEMAVVPFPKIGTIPVRPFHIVKPPGIDITINDGIWADLHGPQATPASNDYKPERTNED</sequence>
<accession>A0AAJ0GRG1</accession>
<dbReference type="PANTHER" id="PTHR21310:SF15">
    <property type="entry name" value="AMINOGLYCOSIDE PHOSPHOTRANSFERASE DOMAIN-CONTAINING PROTEIN"/>
    <property type="match status" value="1"/>
</dbReference>
<keyword evidence="2" id="KW-1185">Reference proteome</keyword>
<reference evidence="1" key="2">
    <citation type="submission" date="2023-06" db="EMBL/GenBank/DDBJ databases">
        <authorList>
            <consortium name="Lawrence Berkeley National Laboratory"/>
            <person name="Mondo S.J."/>
            <person name="Hensen N."/>
            <person name="Bonometti L."/>
            <person name="Westerberg I."/>
            <person name="Brannstrom I.O."/>
            <person name="Guillou S."/>
            <person name="Cros-Aarteil S."/>
            <person name="Calhoun S."/>
            <person name="Haridas S."/>
            <person name="Kuo A."/>
            <person name="Pangilinan J."/>
            <person name="Riley R."/>
            <person name="Labutti K."/>
            <person name="Andreopoulos B."/>
            <person name="Lipzen A."/>
            <person name="Chen C."/>
            <person name="Yanf M."/>
            <person name="Daum C."/>
            <person name="Ng V."/>
            <person name="Clum A."/>
            <person name="Steindorff A."/>
            <person name="Ohm R."/>
            <person name="Martin F."/>
            <person name="Silar P."/>
            <person name="Natvig D."/>
            <person name="Lalanne C."/>
            <person name="Gautier V."/>
            <person name="Ament-Velasquez S.L."/>
            <person name="Kruys A."/>
            <person name="Hutchinson M.I."/>
            <person name="Powell A.J."/>
            <person name="Barry K."/>
            <person name="Miller A.N."/>
            <person name="Grigoriev I.V."/>
            <person name="Debuchy R."/>
            <person name="Gladieux P."/>
            <person name="Thoren M.H."/>
            <person name="Johannesson H."/>
        </authorList>
    </citation>
    <scope>NUCLEOTIDE SEQUENCE</scope>
    <source>
        <strain evidence="1">CBS 333.67</strain>
    </source>
</reference>
<dbReference type="RefSeq" id="XP_062720563.1">
    <property type="nucleotide sequence ID" value="XM_062870485.1"/>
</dbReference>
<protein>
    <recommendedName>
        <fullName evidence="3">Aminoglycoside phosphotransferase domain-containing protein</fullName>
    </recommendedName>
</protein>
<dbReference type="GeneID" id="87889314"/>
<dbReference type="Gene3D" id="3.30.200.20">
    <property type="entry name" value="Phosphorylase Kinase, domain 1"/>
    <property type="match status" value="1"/>
</dbReference>
<name>A0AAJ0GRG1_9PEZI</name>
<gene>
    <name evidence="1" type="ORF">B0T15DRAFT_558784</name>
</gene>
<reference evidence="1" key="1">
    <citation type="journal article" date="2023" name="Mol. Phylogenet. Evol.">
        <title>Genome-scale phylogeny and comparative genomics of the fungal order Sordariales.</title>
        <authorList>
            <person name="Hensen N."/>
            <person name="Bonometti L."/>
            <person name="Westerberg I."/>
            <person name="Brannstrom I.O."/>
            <person name="Guillou S."/>
            <person name="Cros-Aarteil S."/>
            <person name="Calhoun S."/>
            <person name="Haridas S."/>
            <person name="Kuo A."/>
            <person name="Mondo S."/>
            <person name="Pangilinan J."/>
            <person name="Riley R."/>
            <person name="LaButti K."/>
            <person name="Andreopoulos B."/>
            <person name="Lipzen A."/>
            <person name="Chen C."/>
            <person name="Yan M."/>
            <person name="Daum C."/>
            <person name="Ng V."/>
            <person name="Clum A."/>
            <person name="Steindorff A."/>
            <person name="Ohm R.A."/>
            <person name="Martin F."/>
            <person name="Silar P."/>
            <person name="Natvig D.O."/>
            <person name="Lalanne C."/>
            <person name="Gautier V."/>
            <person name="Ament-Velasquez S.L."/>
            <person name="Kruys A."/>
            <person name="Hutchinson M.I."/>
            <person name="Powell A.J."/>
            <person name="Barry K."/>
            <person name="Miller A.N."/>
            <person name="Grigoriev I.V."/>
            <person name="Debuchy R."/>
            <person name="Gladieux P."/>
            <person name="Hiltunen Thoren M."/>
            <person name="Johannesson H."/>
        </authorList>
    </citation>
    <scope>NUCLEOTIDE SEQUENCE</scope>
    <source>
        <strain evidence="1">CBS 333.67</strain>
    </source>
</reference>
<dbReference type="PANTHER" id="PTHR21310">
    <property type="entry name" value="AMINOGLYCOSIDE PHOSPHOTRANSFERASE-RELATED-RELATED"/>
    <property type="match status" value="1"/>
</dbReference>
<evidence type="ECO:0008006" key="3">
    <source>
        <dbReference type="Google" id="ProtNLM"/>
    </source>
</evidence>
<dbReference type="EMBL" id="JAUDZG010000005">
    <property type="protein sequence ID" value="KAK3304783.1"/>
    <property type="molecule type" value="Genomic_DNA"/>
</dbReference>
<dbReference type="InterPro" id="IPR011009">
    <property type="entry name" value="Kinase-like_dom_sf"/>
</dbReference>
<comment type="caution">
    <text evidence="1">The sequence shown here is derived from an EMBL/GenBank/DDBJ whole genome shotgun (WGS) entry which is preliminary data.</text>
</comment>
<organism evidence="1 2">
    <name type="scientific">Chaetomium strumarium</name>
    <dbReference type="NCBI Taxonomy" id="1170767"/>
    <lineage>
        <taxon>Eukaryota</taxon>
        <taxon>Fungi</taxon>
        <taxon>Dikarya</taxon>
        <taxon>Ascomycota</taxon>
        <taxon>Pezizomycotina</taxon>
        <taxon>Sordariomycetes</taxon>
        <taxon>Sordariomycetidae</taxon>
        <taxon>Sordariales</taxon>
        <taxon>Chaetomiaceae</taxon>
        <taxon>Chaetomium</taxon>
    </lineage>
</organism>
<dbReference type="Proteomes" id="UP001273166">
    <property type="component" value="Unassembled WGS sequence"/>
</dbReference>
<evidence type="ECO:0000313" key="2">
    <source>
        <dbReference type="Proteomes" id="UP001273166"/>
    </source>
</evidence>
<proteinExistence type="predicted"/>
<dbReference type="SUPFAM" id="SSF56112">
    <property type="entry name" value="Protein kinase-like (PK-like)"/>
    <property type="match status" value="1"/>
</dbReference>
<evidence type="ECO:0000313" key="1">
    <source>
        <dbReference type="EMBL" id="KAK3304783.1"/>
    </source>
</evidence>
<dbReference type="AlphaFoldDB" id="A0AAJ0GRG1"/>